<reference evidence="1" key="1">
    <citation type="journal article" date="2019" name="Environ. Microbiol.">
        <title>Fungal ecological strategies reflected in gene transcription - a case study of two litter decomposers.</title>
        <authorList>
            <person name="Barbi F."/>
            <person name="Kohler A."/>
            <person name="Barry K."/>
            <person name="Baskaran P."/>
            <person name="Daum C."/>
            <person name="Fauchery L."/>
            <person name="Ihrmark K."/>
            <person name="Kuo A."/>
            <person name="LaButti K."/>
            <person name="Lipzen A."/>
            <person name="Morin E."/>
            <person name="Grigoriev I.V."/>
            <person name="Henrissat B."/>
            <person name="Lindahl B."/>
            <person name="Martin F."/>
        </authorList>
    </citation>
    <scope>NUCLEOTIDE SEQUENCE</scope>
    <source>
        <strain evidence="1">JB14</strain>
    </source>
</reference>
<evidence type="ECO:0000313" key="2">
    <source>
        <dbReference type="Proteomes" id="UP000799118"/>
    </source>
</evidence>
<accession>A0A6A4IBW6</accession>
<dbReference type="OrthoDB" id="3247499at2759"/>
<keyword evidence="2" id="KW-1185">Reference proteome</keyword>
<sequence length="382" mass="42132">MAEILLNMVTMPSNYGTSVSLNVSLPNEVLYQMFCDLPLSVLALLARVSHRLNAVAEHILYSSISIRDVLSESSPHPWRTKICCESIIQRSHLVESIRGLHIRWHTDGQSSSAHFDFTFTLQKLAEAVRTLSSLESLELWLGPANHHSQPSIPHVVEQIIRGSHLPQLISCSLGAEWKKGSAIYSSILDNFLGSLPLLQHLKLPDQHAALNVAAGALPVLSSFRGSPIASAYLLPGRPIHYLSLIGEDYDVTQEILARFACTTVPLRFLDLSAMSVRPVILRNIATHLPAIDALKIRLALRHTLHYAMSGIRLLTGLSSVLSLFHQLVHLDLSPTSVGGADAEQELGLCNEWSRACPSLEKITFPSHSEWVIGSGRMWLPLQ</sequence>
<evidence type="ECO:0000313" key="1">
    <source>
        <dbReference type="EMBL" id="KAE9406284.1"/>
    </source>
</evidence>
<dbReference type="AlphaFoldDB" id="A0A6A4IBW6"/>
<dbReference type="EMBL" id="ML769403">
    <property type="protein sequence ID" value="KAE9406284.1"/>
    <property type="molecule type" value="Genomic_DNA"/>
</dbReference>
<organism evidence="1 2">
    <name type="scientific">Gymnopus androsaceus JB14</name>
    <dbReference type="NCBI Taxonomy" id="1447944"/>
    <lineage>
        <taxon>Eukaryota</taxon>
        <taxon>Fungi</taxon>
        <taxon>Dikarya</taxon>
        <taxon>Basidiomycota</taxon>
        <taxon>Agaricomycotina</taxon>
        <taxon>Agaricomycetes</taxon>
        <taxon>Agaricomycetidae</taxon>
        <taxon>Agaricales</taxon>
        <taxon>Marasmiineae</taxon>
        <taxon>Omphalotaceae</taxon>
        <taxon>Gymnopus</taxon>
    </lineage>
</organism>
<dbReference type="InterPro" id="IPR032675">
    <property type="entry name" value="LRR_dom_sf"/>
</dbReference>
<proteinExistence type="predicted"/>
<protein>
    <submittedName>
        <fullName evidence="1">Uncharacterized protein</fullName>
    </submittedName>
</protein>
<dbReference type="SUPFAM" id="SSF52047">
    <property type="entry name" value="RNI-like"/>
    <property type="match status" value="1"/>
</dbReference>
<name>A0A6A4IBW6_9AGAR</name>
<dbReference type="Gene3D" id="3.80.10.10">
    <property type="entry name" value="Ribonuclease Inhibitor"/>
    <property type="match status" value="1"/>
</dbReference>
<dbReference type="Proteomes" id="UP000799118">
    <property type="component" value="Unassembled WGS sequence"/>
</dbReference>
<gene>
    <name evidence="1" type="ORF">BT96DRAFT_875865</name>
</gene>